<dbReference type="AlphaFoldDB" id="A0AAD5KG71"/>
<organism evidence="2 3">
    <name type="scientific">Daphnia sinensis</name>
    <dbReference type="NCBI Taxonomy" id="1820382"/>
    <lineage>
        <taxon>Eukaryota</taxon>
        <taxon>Metazoa</taxon>
        <taxon>Ecdysozoa</taxon>
        <taxon>Arthropoda</taxon>
        <taxon>Crustacea</taxon>
        <taxon>Branchiopoda</taxon>
        <taxon>Diplostraca</taxon>
        <taxon>Cladocera</taxon>
        <taxon>Anomopoda</taxon>
        <taxon>Daphniidae</taxon>
        <taxon>Daphnia</taxon>
        <taxon>Daphnia similis group</taxon>
    </lineage>
</organism>
<comment type="caution">
    <text evidence="2">The sequence shown here is derived from an EMBL/GenBank/DDBJ whole genome shotgun (WGS) entry which is preliminary data.</text>
</comment>
<protein>
    <submittedName>
        <fullName evidence="2">Uncharacterized protein</fullName>
    </submittedName>
</protein>
<evidence type="ECO:0000256" key="1">
    <source>
        <dbReference type="SAM" id="MobiDB-lite"/>
    </source>
</evidence>
<dbReference type="EMBL" id="WJBH02000021">
    <property type="protein sequence ID" value="KAI9551284.1"/>
    <property type="molecule type" value="Genomic_DNA"/>
</dbReference>
<reference evidence="2" key="1">
    <citation type="submission" date="2022-05" db="EMBL/GenBank/DDBJ databases">
        <title>A multi-omics perspective on studying reproductive biology in Daphnia sinensis.</title>
        <authorList>
            <person name="Jia J."/>
        </authorList>
    </citation>
    <scope>NUCLEOTIDE SEQUENCE</scope>
    <source>
        <strain evidence="2">WSL</strain>
    </source>
</reference>
<accession>A0AAD5KG71</accession>
<dbReference type="Proteomes" id="UP000820818">
    <property type="component" value="Unassembled WGS sequence"/>
</dbReference>
<evidence type="ECO:0000313" key="3">
    <source>
        <dbReference type="Proteomes" id="UP000820818"/>
    </source>
</evidence>
<proteinExistence type="predicted"/>
<dbReference type="CDD" id="cd16449">
    <property type="entry name" value="RING-HC"/>
    <property type="match status" value="1"/>
</dbReference>
<sequence length="460" mass="50396">MERAAVDISVLGSETSCANNQRLLSVFETPKGLRVSPICPHSEKPSESSEGGGVVGSGVSLLAVPDLVSSPSRIGSGHSEVHQASARSVVVERSGGASAQRIANSVRPENIAIQCENTIDLQLELPGTQEAVQRFYQYWAGYWLAIQTPARLSVHSQRNRTNNAMESWNLHLQECEETARLDFIALGQVKNIRREALSQWAAQKERLIIQRERNLEDICVYEFLHQSMSSFEPAEHEGINGESTWNGPVVKPRAGLANARQRAGQPRRNPALPLDRQTLVVARPVGRPRRNPAPVAEGLSEPRPVDRPHRNPASVAEGLAALPRPVGHPRRNSAPVAEDHVTLPQPIGRPRQNPAPVAEGVAVLAQPIGQPRQNPPPEAVVDAAQPLDRRVVAAEAVAIPGEDMNDEGDPAPANVRCSVCLFNVMNRIFLPFAHTYCHECIDRFERNYHVRNAVLLSKLQ</sequence>
<keyword evidence="3" id="KW-1185">Reference proteome</keyword>
<name>A0AAD5KG71_9CRUS</name>
<feature type="region of interest" description="Disordered" evidence="1">
    <location>
        <begin position="286"/>
        <end position="311"/>
    </location>
</feature>
<evidence type="ECO:0000313" key="2">
    <source>
        <dbReference type="EMBL" id="KAI9551284.1"/>
    </source>
</evidence>
<gene>
    <name evidence="2" type="ORF">GHT06_002310</name>
</gene>